<protein>
    <recommendedName>
        <fullName evidence="2">2EXR domain-containing protein</fullName>
    </recommendedName>
</protein>
<dbReference type="InterPro" id="IPR045518">
    <property type="entry name" value="2EXR"/>
</dbReference>
<dbReference type="Pfam" id="PF20150">
    <property type="entry name" value="2EXR"/>
    <property type="match status" value="1"/>
</dbReference>
<dbReference type="EMBL" id="JAFJYH010000254">
    <property type="protein sequence ID" value="KAG4414654.1"/>
    <property type="molecule type" value="Genomic_DNA"/>
</dbReference>
<gene>
    <name evidence="3" type="ORF">IFR04_012187</name>
</gene>
<proteinExistence type="predicted"/>
<keyword evidence="4" id="KW-1185">Reference proteome</keyword>
<dbReference type="Proteomes" id="UP000664132">
    <property type="component" value="Unassembled WGS sequence"/>
</dbReference>
<comment type="caution">
    <text evidence="3">The sequence shown here is derived from an EMBL/GenBank/DDBJ whole genome shotgun (WGS) entry which is preliminary data.</text>
</comment>
<dbReference type="AlphaFoldDB" id="A0A8H7T754"/>
<dbReference type="OrthoDB" id="3561020at2759"/>
<evidence type="ECO:0000256" key="1">
    <source>
        <dbReference type="SAM" id="MobiDB-lite"/>
    </source>
</evidence>
<feature type="domain" description="2EXR" evidence="2">
    <location>
        <begin position="63"/>
        <end position="138"/>
    </location>
</feature>
<reference evidence="3" key="1">
    <citation type="submission" date="2021-02" db="EMBL/GenBank/DDBJ databases">
        <title>Genome sequence Cadophora malorum strain M34.</title>
        <authorList>
            <person name="Stefanovic E."/>
            <person name="Vu D."/>
            <person name="Scully C."/>
            <person name="Dijksterhuis J."/>
            <person name="Roader J."/>
            <person name="Houbraken J."/>
        </authorList>
    </citation>
    <scope>NUCLEOTIDE SEQUENCE</scope>
    <source>
        <strain evidence="3">M34</strain>
    </source>
</reference>
<accession>A0A8H7T754</accession>
<evidence type="ECO:0000313" key="4">
    <source>
        <dbReference type="Proteomes" id="UP000664132"/>
    </source>
</evidence>
<organism evidence="3 4">
    <name type="scientific">Cadophora malorum</name>
    <dbReference type="NCBI Taxonomy" id="108018"/>
    <lineage>
        <taxon>Eukaryota</taxon>
        <taxon>Fungi</taxon>
        <taxon>Dikarya</taxon>
        <taxon>Ascomycota</taxon>
        <taxon>Pezizomycotina</taxon>
        <taxon>Leotiomycetes</taxon>
        <taxon>Helotiales</taxon>
        <taxon>Ploettnerulaceae</taxon>
        <taxon>Cadophora</taxon>
    </lineage>
</organism>
<feature type="region of interest" description="Disordered" evidence="1">
    <location>
        <begin position="198"/>
        <end position="234"/>
    </location>
</feature>
<evidence type="ECO:0000259" key="2">
    <source>
        <dbReference type="Pfam" id="PF20150"/>
    </source>
</evidence>
<name>A0A8H7T754_9HELO</name>
<evidence type="ECO:0000313" key="3">
    <source>
        <dbReference type="EMBL" id="KAG4414654.1"/>
    </source>
</evidence>
<sequence>MALSGINANALPSAVYAQTESNIKLPKPMAVYTFTTNSIQSDTDASDDKRNSEEPFSTFAKSPKLATELRLKVWKYACCVTRNLVLQVKDLRQNDGATNHTLYYVYSPCPVPAVLGVCQKSRVEALRHYSLEFEVNETTHGKVDFGPVSEHEKENFDFPVDDVCKSIHWFHGVEEHKTLPPMPFDIRCAKIHFAKGQGKGTKGQEARAGKISPGDQGNGTSIVLKGETWTYRHP</sequence>